<feature type="signal peptide" evidence="8">
    <location>
        <begin position="1"/>
        <end position="16"/>
    </location>
</feature>
<dbReference type="GO" id="GO:0001664">
    <property type="term" value="F:G protein-coupled receptor binding"/>
    <property type="evidence" value="ECO:0007669"/>
    <property type="project" value="TreeGrafter"/>
</dbReference>
<evidence type="ECO:0000256" key="8">
    <source>
        <dbReference type="SAM" id="SignalP"/>
    </source>
</evidence>
<dbReference type="SMART" id="SM00220">
    <property type="entry name" value="S_TKc"/>
    <property type="match status" value="1"/>
</dbReference>
<dbReference type="GO" id="GO:0004703">
    <property type="term" value="F:G protein-coupled receptor kinase activity"/>
    <property type="evidence" value="ECO:0007669"/>
    <property type="project" value="TreeGrafter"/>
</dbReference>
<accession>A0A9P6AZ05</accession>
<evidence type="ECO:0000256" key="1">
    <source>
        <dbReference type="ARBA" id="ARBA00022527"/>
    </source>
</evidence>
<comment type="caution">
    <text evidence="11">The sequence shown here is derived from an EMBL/GenBank/DDBJ whole genome shotgun (WGS) entry which is preliminary data.</text>
</comment>
<dbReference type="PROSITE" id="PS50011">
    <property type="entry name" value="PROTEIN_KINASE_DOM"/>
    <property type="match status" value="1"/>
</dbReference>
<dbReference type="PANTHER" id="PTHR24355">
    <property type="entry name" value="G PROTEIN-COUPLED RECEPTOR KINASE/RIBOSOMAL PROTEIN S6 KINASE"/>
    <property type="match status" value="1"/>
</dbReference>
<evidence type="ECO:0000256" key="7">
    <source>
        <dbReference type="SAM" id="MobiDB-lite"/>
    </source>
</evidence>
<feature type="chain" id="PRO_5040448536" description="Kinase-like protein" evidence="8">
    <location>
        <begin position="17"/>
        <end position="385"/>
    </location>
</feature>
<keyword evidence="5" id="KW-0067">ATP-binding</keyword>
<dbReference type="GO" id="GO:0005524">
    <property type="term" value="F:ATP binding"/>
    <property type="evidence" value="ECO:0007669"/>
    <property type="project" value="UniProtKB-KW"/>
</dbReference>
<evidence type="ECO:0008006" key="13">
    <source>
        <dbReference type="Google" id="ProtNLM"/>
    </source>
</evidence>
<dbReference type="EMBL" id="MU128959">
    <property type="protein sequence ID" value="KAF9514618.1"/>
    <property type="molecule type" value="Genomic_DNA"/>
</dbReference>
<dbReference type="OrthoDB" id="354826at2759"/>
<evidence type="ECO:0000256" key="6">
    <source>
        <dbReference type="SAM" id="Coils"/>
    </source>
</evidence>
<dbReference type="AlphaFoldDB" id="A0A9P6AZ05"/>
<feature type="region of interest" description="Disordered" evidence="7">
    <location>
        <begin position="337"/>
        <end position="385"/>
    </location>
</feature>
<keyword evidence="12" id="KW-1185">Reference proteome</keyword>
<keyword evidence="2" id="KW-0808">Transferase</keyword>
<dbReference type="Gene3D" id="1.10.510.10">
    <property type="entry name" value="Transferase(Phosphotransferase) domain 1"/>
    <property type="match status" value="1"/>
</dbReference>
<feature type="domain" description="Protein kinase" evidence="9">
    <location>
        <begin position="1"/>
        <end position="246"/>
    </location>
</feature>
<keyword evidence="4" id="KW-0418">Kinase</keyword>
<evidence type="ECO:0000256" key="5">
    <source>
        <dbReference type="ARBA" id="ARBA00022840"/>
    </source>
</evidence>
<dbReference type="Proteomes" id="UP000886523">
    <property type="component" value="Unassembled WGS sequence"/>
</dbReference>
<dbReference type="InterPro" id="IPR000961">
    <property type="entry name" value="AGC-kinase_C"/>
</dbReference>
<name>A0A9P6AZ05_9AGAM</name>
<dbReference type="PROSITE" id="PS00108">
    <property type="entry name" value="PROTEIN_KINASE_ST"/>
    <property type="match status" value="1"/>
</dbReference>
<proteinExistence type="predicted"/>
<dbReference type="InterPro" id="IPR011009">
    <property type="entry name" value="Kinase-like_dom_sf"/>
</dbReference>
<evidence type="ECO:0000256" key="4">
    <source>
        <dbReference type="ARBA" id="ARBA00022777"/>
    </source>
</evidence>
<keyword evidence="8" id="KW-0732">Signal</keyword>
<feature type="coiled-coil region" evidence="6">
    <location>
        <begin position="292"/>
        <end position="319"/>
    </location>
</feature>
<sequence length="385" mass="43649">MGMLICFTSICSEVLARSLWKVRVVQHKQTKKLYALKYINKAKCVKMKAVSNIIQERRLLEEACELASDPLHLERLGSLGEKAVRVYVAELASALAFLHDKRIIHRDLKPDNILLDERGHAHITDLNIAVHYSERRLLTGVAGSMAYMAPEVLAKKGYSYTIDWWSLGVCAYELIFGKRPFRGKTNSDLTHAITRDSLRFPDNAEEKCGREGVHAIASLLDRDITRRLGCKPQGVGFEELKRHAWFKTIDWDTLEDKEFVPPFVPDSKKANFDATHELEELLLEDNPLKARRRNPNQDINNLSAEMRQLEEQFTSYDFEKMKRRSYYPTNQQIVSSITASSSVGGGAPSRPSTPGAIEGRDTISVNVPPLPRTHMMPMEKEAVAL</sequence>
<dbReference type="GO" id="GO:0009966">
    <property type="term" value="P:regulation of signal transduction"/>
    <property type="evidence" value="ECO:0007669"/>
    <property type="project" value="TreeGrafter"/>
</dbReference>
<evidence type="ECO:0000256" key="3">
    <source>
        <dbReference type="ARBA" id="ARBA00022741"/>
    </source>
</evidence>
<dbReference type="InterPro" id="IPR008271">
    <property type="entry name" value="Ser/Thr_kinase_AS"/>
</dbReference>
<evidence type="ECO:0000256" key="2">
    <source>
        <dbReference type="ARBA" id="ARBA00022679"/>
    </source>
</evidence>
<dbReference type="PROSITE" id="PS51285">
    <property type="entry name" value="AGC_KINASE_CTER"/>
    <property type="match status" value="1"/>
</dbReference>
<keyword evidence="3" id="KW-0547">Nucleotide-binding</keyword>
<keyword evidence="1" id="KW-0723">Serine/threonine-protein kinase</keyword>
<dbReference type="Gene3D" id="3.30.200.20">
    <property type="entry name" value="Phosphorylase Kinase, domain 1"/>
    <property type="match status" value="1"/>
</dbReference>
<dbReference type="Pfam" id="PF00069">
    <property type="entry name" value="Pkinase"/>
    <property type="match status" value="1"/>
</dbReference>
<evidence type="ECO:0000313" key="12">
    <source>
        <dbReference type="Proteomes" id="UP000886523"/>
    </source>
</evidence>
<gene>
    <name evidence="11" type="ORF">BS47DRAFT_1485003</name>
</gene>
<feature type="domain" description="AGC-kinase C-terminal" evidence="10">
    <location>
        <begin position="247"/>
        <end position="328"/>
    </location>
</feature>
<keyword evidence="6" id="KW-0175">Coiled coil</keyword>
<organism evidence="11 12">
    <name type="scientific">Hydnum rufescens UP504</name>
    <dbReference type="NCBI Taxonomy" id="1448309"/>
    <lineage>
        <taxon>Eukaryota</taxon>
        <taxon>Fungi</taxon>
        <taxon>Dikarya</taxon>
        <taxon>Basidiomycota</taxon>
        <taxon>Agaricomycotina</taxon>
        <taxon>Agaricomycetes</taxon>
        <taxon>Cantharellales</taxon>
        <taxon>Hydnaceae</taxon>
        <taxon>Hydnum</taxon>
    </lineage>
</organism>
<dbReference type="GO" id="GO:0007186">
    <property type="term" value="P:G protein-coupled receptor signaling pathway"/>
    <property type="evidence" value="ECO:0007669"/>
    <property type="project" value="TreeGrafter"/>
</dbReference>
<evidence type="ECO:0000259" key="9">
    <source>
        <dbReference type="PROSITE" id="PS50011"/>
    </source>
</evidence>
<dbReference type="SUPFAM" id="SSF56112">
    <property type="entry name" value="Protein kinase-like (PK-like)"/>
    <property type="match status" value="1"/>
</dbReference>
<protein>
    <recommendedName>
        <fullName evidence="13">Kinase-like protein</fullName>
    </recommendedName>
</protein>
<evidence type="ECO:0000313" key="11">
    <source>
        <dbReference type="EMBL" id="KAF9514618.1"/>
    </source>
</evidence>
<dbReference type="PANTHER" id="PTHR24355:SF30">
    <property type="entry name" value="SERINE_THREONINE-PROTEIN KINASE 32B ISOFORM X1"/>
    <property type="match status" value="1"/>
</dbReference>
<evidence type="ECO:0000259" key="10">
    <source>
        <dbReference type="PROSITE" id="PS51285"/>
    </source>
</evidence>
<dbReference type="InterPro" id="IPR000719">
    <property type="entry name" value="Prot_kinase_dom"/>
</dbReference>
<reference evidence="11" key="1">
    <citation type="journal article" date="2020" name="Nat. Commun.">
        <title>Large-scale genome sequencing of mycorrhizal fungi provides insights into the early evolution of symbiotic traits.</title>
        <authorList>
            <person name="Miyauchi S."/>
            <person name="Kiss E."/>
            <person name="Kuo A."/>
            <person name="Drula E."/>
            <person name="Kohler A."/>
            <person name="Sanchez-Garcia M."/>
            <person name="Morin E."/>
            <person name="Andreopoulos B."/>
            <person name="Barry K.W."/>
            <person name="Bonito G."/>
            <person name="Buee M."/>
            <person name="Carver A."/>
            <person name="Chen C."/>
            <person name="Cichocki N."/>
            <person name="Clum A."/>
            <person name="Culley D."/>
            <person name="Crous P.W."/>
            <person name="Fauchery L."/>
            <person name="Girlanda M."/>
            <person name="Hayes R.D."/>
            <person name="Keri Z."/>
            <person name="LaButti K."/>
            <person name="Lipzen A."/>
            <person name="Lombard V."/>
            <person name="Magnuson J."/>
            <person name="Maillard F."/>
            <person name="Murat C."/>
            <person name="Nolan M."/>
            <person name="Ohm R.A."/>
            <person name="Pangilinan J."/>
            <person name="Pereira M.F."/>
            <person name="Perotto S."/>
            <person name="Peter M."/>
            <person name="Pfister S."/>
            <person name="Riley R."/>
            <person name="Sitrit Y."/>
            <person name="Stielow J.B."/>
            <person name="Szollosi G."/>
            <person name="Zifcakova L."/>
            <person name="Stursova M."/>
            <person name="Spatafora J.W."/>
            <person name="Tedersoo L."/>
            <person name="Vaario L.M."/>
            <person name="Yamada A."/>
            <person name="Yan M."/>
            <person name="Wang P."/>
            <person name="Xu J."/>
            <person name="Bruns T."/>
            <person name="Baldrian P."/>
            <person name="Vilgalys R."/>
            <person name="Dunand C."/>
            <person name="Henrissat B."/>
            <person name="Grigoriev I.V."/>
            <person name="Hibbett D."/>
            <person name="Nagy L.G."/>
            <person name="Martin F.M."/>
        </authorList>
    </citation>
    <scope>NUCLEOTIDE SEQUENCE</scope>
    <source>
        <strain evidence="11">UP504</strain>
    </source>
</reference>